<comment type="subcellular location">
    <subcellularLocation>
        <location evidence="2">Chromosome</location>
    </subcellularLocation>
    <subcellularLocation>
        <location evidence="1">Nucleus</location>
    </subcellularLocation>
</comment>
<comment type="caution">
    <text evidence="8">The sequence shown here is derived from an EMBL/GenBank/DDBJ whole genome shotgun (WGS) entry which is preliminary data.</text>
</comment>
<feature type="region of interest" description="Disordered" evidence="6">
    <location>
        <begin position="83"/>
        <end position="109"/>
    </location>
</feature>
<feature type="non-terminal residue" evidence="8">
    <location>
        <position position="1"/>
    </location>
</feature>
<dbReference type="InterPro" id="IPR003511">
    <property type="entry name" value="HORMA_dom"/>
</dbReference>
<dbReference type="OrthoDB" id="1928087at2759"/>
<dbReference type="GO" id="GO:0051321">
    <property type="term" value="P:meiotic cell cycle"/>
    <property type="evidence" value="ECO:0007669"/>
    <property type="project" value="UniProtKB-KW"/>
</dbReference>
<dbReference type="Pfam" id="PF02301">
    <property type="entry name" value="HORMA"/>
    <property type="match status" value="1"/>
</dbReference>
<evidence type="ECO:0000256" key="2">
    <source>
        <dbReference type="ARBA" id="ARBA00004286"/>
    </source>
</evidence>
<keyword evidence="9" id="KW-1185">Reference proteome</keyword>
<dbReference type="PANTHER" id="PTHR48225:SF7">
    <property type="entry name" value="MEIOSIS-SPECIFIC PROTEIN HOP1"/>
    <property type="match status" value="1"/>
</dbReference>
<protein>
    <recommendedName>
        <fullName evidence="7">HORMA domain-containing protein</fullName>
    </recommendedName>
</protein>
<feature type="domain" description="HORMA" evidence="7">
    <location>
        <begin position="1"/>
        <end position="37"/>
    </location>
</feature>
<organism evidence="8 9">
    <name type="scientific">Chiloscyllium punctatum</name>
    <name type="common">Brownbanded bambooshark</name>
    <name type="synonym">Hemiscyllium punctatum</name>
    <dbReference type="NCBI Taxonomy" id="137246"/>
    <lineage>
        <taxon>Eukaryota</taxon>
        <taxon>Metazoa</taxon>
        <taxon>Chordata</taxon>
        <taxon>Craniata</taxon>
        <taxon>Vertebrata</taxon>
        <taxon>Chondrichthyes</taxon>
        <taxon>Elasmobranchii</taxon>
        <taxon>Galeomorphii</taxon>
        <taxon>Galeoidea</taxon>
        <taxon>Orectolobiformes</taxon>
        <taxon>Hemiscylliidae</taxon>
        <taxon>Chiloscyllium</taxon>
    </lineage>
</organism>
<evidence type="ECO:0000313" key="8">
    <source>
        <dbReference type="EMBL" id="GCC43517.1"/>
    </source>
</evidence>
<dbReference type="EMBL" id="BEZZ01101975">
    <property type="protein sequence ID" value="GCC43517.1"/>
    <property type="molecule type" value="Genomic_DNA"/>
</dbReference>
<keyword evidence="4" id="KW-0539">Nucleus</keyword>
<evidence type="ECO:0000256" key="6">
    <source>
        <dbReference type="SAM" id="MobiDB-lite"/>
    </source>
</evidence>
<dbReference type="InterPro" id="IPR036570">
    <property type="entry name" value="HORMA_dom_sf"/>
</dbReference>
<dbReference type="GO" id="GO:0005634">
    <property type="term" value="C:nucleus"/>
    <property type="evidence" value="ECO:0007669"/>
    <property type="project" value="UniProtKB-SubCell"/>
</dbReference>
<evidence type="ECO:0000256" key="5">
    <source>
        <dbReference type="ARBA" id="ARBA00023254"/>
    </source>
</evidence>
<dbReference type="GO" id="GO:0005694">
    <property type="term" value="C:chromosome"/>
    <property type="evidence" value="ECO:0007669"/>
    <property type="project" value="UniProtKB-SubCell"/>
</dbReference>
<keyword evidence="5" id="KW-0469">Meiosis</keyword>
<dbReference type="InterPro" id="IPR051294">
    <property type="entry name" value="HORMA_MeioticProgression"/>
</dbReference>
<dbReference type="PANTHER" id="PTHR48225">
    <property type="entry name" value="HORMA DOMAIN-CONTAINING PROTEIN 1"/>
    <property type="match status" value="1"/>
</dbReference>
<dbReference type="AlphaFoldDB" id="A0A401TLJ5"/>
<name>A0A401TLJ5_CHIPU</name>
<gene>
    <name evidence="8" type="ORF">chiPu_0027370</name>
</gene>
<accession>A0A401TLJ5</accession>
<evidence type="ECO:0000256" key="4">
    <source>
        <dbReference type="ARBA" id="ARBA00023242"/>
    </source>
</evidence>
<evidence type="ECO:0000256" key="3">
    <source>
        <dbReference type="ARBA" id="ARBA00022454"/>
    </source>
</evidence>
<sequence length="109" mass="11733">TPPDYQPPGFKEGTLDNIMFEGEPVFLSVGEVVTPFHVLRVKVTTDSDRMEQLDRELPKVEDSTAARTVESDPNEQVEINVRGCPALSLPSPPGSEGRGKGVVGSDPGK</sequence>
<evidence type="ECO:0000313" key="9">
    <source>
        <dbReference type="Proteomes" id="UP000287033"/>
    </source>
</evidence>
<dbReference type="Gene3D" id="3.30.900.10">
    <property type="entry name" value="HORMA domain"/>
    <property type="match status" value="1"/>
</dbReference>
<reference evidence="8 9" key="1">
    <citation type="journal article" date="2018" name="Nat. Ecol. Evol.">
        <title>Shark genomes provide insights into elasmobranch evolution and the origin of vertebrates.</title>
        <authorList>
            <person name="Hara Y"/>
            <person name="Yamaguchi K"/>
            <person name="Onimaru K"/>
            <person name="Kadota M"/>
            <person name="Koyanagi M"/>
            <person name="Keeley SD"/>
            <person name="Tatsumi K"/>
            <person name="Tanaka K"/>
            <person name="Motone F"/>
            <person name="Kageyama Y"/>
            <person name="Nozu R"/>
            <person name="Adachi N"/>
            <person name="Nishimura O"/>
            <person name="Nakagawa R"/>
            <person name="Tanegashima C"/>
            <person name="Kiyatake I"/>
            <person name="Matsumoto R"/>
            <person name="Murakumo K"/>
            <person name="Nishida K"/>
            <person name="Terakita A"/>
            <person name="Kuratani S"/>
            <person name="Sato K"/>
            <person name="Hyodo S Kuraku.S."/>
        </authorList>
    </citation>
    <scope>NUCLEOTIDE SEQUENCE [LARGE SCALE GENOMIC DNA]</scope>
</reference>
<proteinExistence type="predicted"/>
<keyword evidence="3" id="KW-0158">Chromosome</keyword>
<evidence type="ECO:0000256" key="1">
    <source>
        <dbReference type="ARBA" id="ARBA00004123"/>
    </source>
</evidence>
<evidence type="ECO:0000259" key="7">
    <source>
        <dbReference type="Pfam" id="PF02301"/>
    </source>
</evidence>
<dbReference type="Proteomes" id="UP000287033">
    <property type="component" value="Unassembled WGS sequence"/>
</dbReference>
<dbReference type="STRING" id="137246.A0A401TLJ5"/>